<dbReference type="PANTHER" id="PTHR21068:SF43">
    <property type="entry name" value="SPARTIN"/>
    <property type="match status" value="1"/>
</dbReference>
<accession>A0A553NVQ1</accession>
<dbReference type="AlphaFoldDB" id="A0A553NVQ1"/>
<dbReference type="EMBL" id="VCGU01000010">
    <property type="protein sequence ID" value="TRY69513.1"/>
    <property type="molecule type" value="Genomic_DNA"/>
</dbReference>
<dbReference type="InterPro" id="IPR045036">
    <property type="entry name" value="Spartin-like"/>
</dbReference>
<dbReference type="Pfam" id="PF06911">
    <property type="entry name" value="Senescence"/>
    <property type="match status" value="1"/>
</dbReference>
<feature type="domain" description="Senescence" evidence="1">
    <location>
        <begin position="144"/>
        <end position="336"/>
    </location>
</feature>
<sequence>MSVIPSPYGALSSEVASAMHDLNRVDEEVLLGGDARLLEPSREAEELFQLPDGVQIFFIKPDGTVGGWTHPLIPGASPVLEAANGAFMFPDVYSSESGSSVGIVLAPEVPSNIRDQLRELLDTYTALKSQTLLPEDQRLGTIGKTLVKGAEYVNKGLDYGSKRACELIEYVGEQQRTKLIPAETDTKVGATFKYSAKGALYATHATVKVSGFVANRVGKLTKGVSNYLASKIEKPMTGAVVSQSGGPPKSSSMRSLFDAARGGLIAYGTVYAGLEDSAKSLGTCVKSQSVRVVEHKYGQEAGVVYGDAMTAAGNAAMTYMNVTSLGVKGLVKRTAKDTGKAVGKAVINAHVEKKVKVDDGSAVASQ</sequence>
<dbReference type="Proteomes" id="UP000318571">
    <property type="component" value="Chromosome 1"/>
</dbReference>
<comment type="caution">
    <text evidence="2">The sequence shown here is derived from an EMBL/GenBank/DDBJ whole genome shotgun (WGS) entry which is preliminary data.</text>
</comment>
<reference evidence="2 3" key="1">
    <citation type="journal article" date="2018" name="Nat. Ecol. Evol.">
        <title>Genomic signatures of mitonuclear coevolution across populations of Tigriopus californicus.</title>
        <authorList>
            <person name="Barreto F.S."/>
            <person name="Watson E.T."/>
            <person name="Lima T.G."/>
            <person name="Willett C.S."/>
            <person name="Edmands S."/>
            <person name="Li W."/>
            <person name="Burton R.S."/>
        </authorList>
    </citation>
    <scope>NUCLEOTIDE SEQUENCE [LARGE SCALE GENOMIC DNA]</scope>
    <source>
        <strain evidence="2 3">San Diego</strain>
    </source>
</reference>
<protein>
    <recommendedName>
        <fullName evidence="1">Senescence domain-containing protein</fullName>
    </recommendedName>
</protein>
<evidence type="ECO:0000259" key="1">
    <source>
        <dbReference type="Pfam" id="PF06911"/>
    </source>
</evidence>
<evidence type="ECO:0000313" key="3">
    <source>
        <dbReference type="Proteomes" id="UP000318571"/>
    </source>
</evidence>
<name>A0A553NVQ1_TIGCA</name>
<dbReference type="GO" id="GO:0005886">
    <property type="term" value="C:plasma membrane"/>
    <property type="evidence" value="ECO:0007669"/>
    <property type="project" value="TreeGrafter"/>
</dbReference>
<dbReference type="OMA" id="WMALENN"/>
<dbReference type="GO" id="GO:0030514">
    <property type="term" value="P:negative regulation of BMP signaling pathway"/>
    <property type="evidence" value="ECO:0007669"/>
    <property type="project" value="TreeGrafter"/>
</dbReference>
<proteinExistence type="predicted"/>
<keyword evidence="3" id="KW-1185">Reference proteome</keyword>
<dbReference type="PANTHER" id="PTHR21068">
    <property type="entry name" value="SPARTIN"/>
    <property type="match status" value="1"/>
</dbReference>
<dbReference type="InterPro" id="IPR009686">
    <property type="entry name" value="Senescence/spartin_C"/>
</dbReference>
<gene>
    <name evidence="2" type="ORF">TCAL_11020</name>
</gene>
<dbReference type="STRING" id="6832.A0A553NVQ1"/>
<dbReference type="GO" id="GO:0051301">
    <property type="term" value="P:cell division"/>
    <property type="evidence" value="ECO:0007669"/>
    <property type="project" value="TreeGrafter"/>
</dbReference>
<organism evidence="2 3">
    <name type="scientific">Tigriopus californicus</name>
    <name type="common">Marine copepod</name>
    <dbReference type="NCBI Taxonomy" id="6832"/>
    <lineage>
        <taxon>Eukaryota</taxon>
        <taxon>Metazoa</taxon>
        <taxon>Ecdysozoa</taxon>
        <taxon>Arthropoda</taxon>
        <taxon>Crustacea</taxon>
        <taxon>Multicrustacea</taxon>
        <taxon>Hexanauplia</taxon>
        <taxon>Copepoda</taxon>
        <taxon>Harpacticoida</taxon>
        <taxon>Harpacticidae</taxon>
        <taxon>Tigriopus</taxon>
    </lineage>
</organism>
<evidence type="ECO:0000313" key="2">
    <source>
        <dbReference type="EMBL" id="TRY69513.1"/>
    </source>
</evidence>